<dbReference type="Proteomes" id="UP000266196">
    <property type="component" value="Unassembled WGS sequence"/>
</dbReference>
<evidence type="ECO:0000313" key="5">
    <source>
        <dbReference type="Proteomes" id="UP000266196"/>
    </source>
</evidence>
<reference evidence="4 5" key="1">
    <citation type="submission" date="2018-08" db="EMBL/GenBank/DDBJ databases">
        <title>Aphanomyces genome sequencing and annotation.</title>
        <authorList>
            <person name="Minardi D."/>
            <person name="Oidtmann B."/>
            <person name="Van Der Giezen M."/>
            <person name="Studholme D.J."/>
        </authorList>
    </citation>
    <scope>NUCLEOTIDE SEQUENCE [LARGE SCALE GENOMIC DNA]</scope>
    <source>
        <strain evidence="4 5">197901</strain>
    </source>
</reference>
<dbReference type="InterPro" id="IPR015943">
    <property type="entry name" value="WD40/YVTN_repeat-like_dom_sf"/>
</dbReference>
<dbReference type="InterPro" id="IPR001680">
    <property type="entry name" value="WD40_rpt"/>
</dbReference>
<dbReference type="GO" id="GO:0000209">
    <property type="term" value="P:protein polyubiquitination"/>
    <property type="evidence" value="ECO:0007669"/>
    <property type="project" value="TreeGrafter"/>
</dbReference>
<protein>
    <recommendedName>
        <fullName evidence="3">C2 domain-containing protein</fullName>
    </recommendedName>
</protein>
<feature type="compositionally biased region" description="Acidic residues" evidence="2">
    <location>
        <begin position="262"/>
        <end position="272"/>
    </location>
</feature>
<dbReference type="Gene3D" id="2.130.10.10">
    <property type="entry name" value="YVTN repeat-like/Quinoprotein amine dehydrogenase"/>
    <property type="match status" value="1"/>
</dbReference>
<comment type="caution">
    <text evidence="4">The sequence shown here is derived from an EMBL/GenBank/DDBJ whole genome shotgun (WGS) entry which is preliminary data.</text>
</comment>
<dbReference type="PROSITE" id="PS50082">
    <property type="entry name" value="WD_REPEATS_2"/>
    <property type="match status" value="2"/>
</dbReference>
<gene>
    <name evidence="4" type="ORF">DYB31_011816</name>
</gene>
<dbReference type="SMART" id="SM00320">
    <property type="entry name" value="WD40"/>
    <property type="match status" value="4"/>
</dbReference>
<dbReference type="PANTHER" id="PTHR46202:SF1">
    <property type="entry name" value="DNA EXCISION REPAIR PROTEIN ERCC-8"/>
    <property type="match status" value="1"/>
</dbReference>
<evidence type="ECO:0000259" key="3">
    <source>
        <dbReference type="PROSITE" id="PS50004"/>
    </source>
</evidence>
<dbReference type="InterPro" id="IPR036322">
    <property type="entry name" value="WD40_repeat_dom_sf"/>
</dbReference>
<sequence>MNTIQSMAKVRRSSAYAYVLRRSLGEVPPREYVEDIYAEGSRQLGVNQKKVIHRQGMNVWHMDLDPVEHQFLLVGAGTGALYIFDVSVFDTVPLPEDSSSIKPMCMVKPLKRPRDVRTFDAAYTQNLPGHAGGITAVQWYPVDNGMFVTGSQDKTVKLWDANEMEVASAFCLHDVVHAASFSPCGTSLLAVGTDHADVRLCDVVIGASTHRLLGHRAAVRCVAWSRTDEFHLATGAADGTIRLWDGERADGDGTMSDGAAAQDEDAWSDEGESGEQVRVHLKRLLDIPSDSGLLGSNSCDPYVVMEIHGVHKTPRPHVSKVVPFTVNPRWNAEMYVVTMLETERERCILHVSVFDHNDILPDELVGEVHIHLGDLSTGIHNHVSRLFPITTSSSRRRRRATPSSTPCPQVELAFDIITQSVKDDTIQLEAWEHQRYSIVRREWSKDFLRLPPKDPYPWTSIDNQLPIGGFHMSDTTAAAPTGFVSRVGWVYDVRLGDDNGWQYARCFNGPWRRQDSFTMQVRKRLWINSCTKVPSPSFVGAVPVNAAAADSS</sequence>
<dbReference type="SUPFAM" id="SSF50978">
    <property type="entry name" value="WD40 repeat-like"/>
    <property type="match status" value="1"/>
</dbReference>
<dbReference type="AlphaFoldDB" id="A0A397F7K0"/>
<dbReference type="VEuPathDB" id="FungiDB:H257_04918"/>
<feature type="region of interest" description="Disordered" evidence="2">
    <location>
        <begin position="252"/>
        <end position="272"/>
    </location>
</feature>
<evidence type="ECO:0000256" key="2">
    <source>
        <dbReference type="SAM" id="MobiDB-lite"/>
    </source>
</evidence>
<dbReference type="GO" id="GO:0043161">
    <property type="term" value="P:proteasome-mediated ubiquitin-dependent protein catabolic process"/>
    <property type="evidence" value="ECO:0007669"/>
    <property type="project" value="TreeGrafter"/>
</dbReference>
<feature type="domain" description="C2" evidence="3">
    <location>
        <begin position="258"/>
        <end position="387"/>
    </location>
</feature>
<dbReference type="InterPro" id="IPR035892">
    <property type="entry name" value="C2_domain_sf"/>
</dbReference>
<dbReference type="InterPro" id="IPR042238">
    <property type="entry name" value="Rad28/ERCC8/Ckn1/ATCSA-1"/>
</dbReference>
<name>A0A397F7K0_APHAT</name>
<dbReference type="InterPro" id="IPR000008">
    <property type="entry name" value="C2_dom"/>
</dbReference>
<dbReference type="PROSITE" id="PS50004">
    <property type="entry name" value="C2"/>
    <property type="match status" value="1"/>
</dbReference>
<accession>A0A397F7K0</accession>
<feature type="repeat" description="WD" evidence="1">
    <location>
        <begin position="127"/>
        <end position="169"/>
    </location>
</feature>
<organism evidence="4 5">
    <name type="scientific">Aphanomyces astaci</name>
    <name type="common">Crayfish plague agent</name>
    <dbReference type="NCBI Taxonomy" id="112090"/>
    <lineage>
        <taxon>Eukaryota</taxon>
        <taxon>Sar</taxon>
        <taxon>Stramenopiles</taxon>
        <taxon>Oomycota</taxon>
        <taxon>Saprolegniomycetes</taxon>
        <taxon>Saprolegniales</taxon>
        <taxon>Verrucalvaceae</taxon>
        <taxon>Aphanomyces</taxon>
    </lineage>
</organism>
<dbReference type="Gene3D" id="2.60.40.150">
    <property type="entry name" value="C2 domain"/>
    <property type="match status" value="1"/>
</dbReference>
<dbReference type="SMART" id="SM00239">
    <property type="entry name" value="C2"/>
    <property type="match status" value="1"/>
</dbReference>
<dbReference type="SUPFAM" id="SSF49562">
    <property type="entry name" value="C2 domain (Calcium/lipid-binding domain, CaLB)"/>
    <property type="match status" value="1"/>
</dbReference>
<feature type="repeat" description="WD" evidence="1">
    <location>
        <begin position="212"/>
        <end position="245"/>
    </location>
</feature>
<dbReference type="PANTHER" id="PTHR46202">
    <property type="entry name" value="DNA EXCISION REPAIR PROTEIN ERCC-8"/>
    <property type="match status" value="1"/>
</dbReference>
<dbReference type="Pfam" id="PF00168">
    <property type="entry name" value="C2"/>
    <property type="match status" value="1"/>
</dbReference>
<dbReference type="GO" id="GO:0006283">
    <property type="term" value="P:transcription-coupled nucleotide-excision repair"/>
    <property type="evidence" value="ECO:0007669"/>
    <property type="project" value="InterPro"/>
</dbReference>
<dbReference type="Pfam" id="PF00400">
    <property type="entry name" value="WD40"/>
    <property type="match status" value="2"/>
</dbReference>
<dbReference type="PROSITE" id="PS50294">
    <property type="entry name" value="WD_REPEATS_REGION"/>
    <property type="match status" value="2"/>
</dbReference>
<dbReference type="GO" id="GO:0031464">
    <property type="term" value="C:Cul4A-RING E3 ubiquitin ligase complex"/>
    <property type="evidence" value="ECO:0007669"/>
    <property type="project" value="TreeGrafter"/>
</dbReference>
<dbReference type="GO" id="GO:0000109">
    <property type="term" value="C:nucleotide-excision repair complex"/>
    <property type="evidence" value="ECO:0007669"/>
    <property type="project" value="TreeGrafter"/>
</dbReference>
<dbReference type="VEuPathDB" id="FungiDB:H257_04917"/>
<evidence type="ECO:0000256" key="1">
    <source>
        <dbReference type="PROSITE-ProRule" id="PRU00221"/>
    </source>
</evidence>
<evidence type="ECO:0000313" key="4">
    <source>
        <dbReference type="EMBL" id="RHZ11831.1"/>
    </source>
</evidence>
<dbReference type="EMBL" id="QUTE01010873">
    <property type="protein sequence ID" value="RHZ11831.1"/>
    <property type="molecule type" value="Genomic_DNA"/>
</dbReference>
<keyword evidence="1" id="KW-0853">WD repeat</keyword>
<proteinExistence type="predicted"/>